<dbReference type="CDD" id="cd04480">
    <property type="entry name" value="RPA1_DBD_A_like"/>
    <property type="match status" value="1"/>
</dbReference>
<protein>
    <recommendedName>
        <fullName evidence="4">DUF223 domain-containing protein</fullName>
    </recommendedName>
</protein>
<evidence type="ECO:0008006" key="4">
    <source>
        <dbReference type="Google" id="ProtNLM"/>
    </source>
</evidence>
<accession>A0ABQ7EXF2</accession>
<gene>
    <name evidence="2" type="ORF">DY000_02048469</name>
</gene>
<dbReference type="PANTHER" id="PTHR47165:SF4">
    <property type="entry name" value="OS03G0429900 PROTEIN"/>
    <property type="match status" value="1"/>
</dbReference>
<dbReference type="PANTHER" id="PTHR47165">
    <property type="entry name" value="OS03G0429900 PROTEIN"/>
    <property type="match status" value="1"/>
</dbReference>
<dbReference type="EMBL" id="QGKV02000297">
    <property type="protein sequence ID" value="KAF3607780.1"/>
    <property type="molecule type" value="Genomic_DNA"/>
</dbReference>
<proteinExistence type="predicted"/>
<comment type="caution">
    <text evidence="2">The sequence shown here is derived from an EMBL/GenBank/DDBJ whole genome shotgun (WGS) entry which is preliminary data.</text>
</comment>
<evidence type="ECO:0000313" key="2">
    <source>
        <dbReference type="EMBL" id="KAF3607780.1"/>
    </source>
</evidence>
<sequence length="207" mass="22563">MATRMFFSDLKSGGKCSSVVEARLLRYWEARNVKRGGELMWVDMLMIDATIMQATIYANRLPRFRSKLAAGKMYSISGFDVARCAQSYRLSDSPLLIRFNELTDFEELTEPVSPLPEEGFRLRNQSELAGLANTNTQLPREIASVKSTGGNDDDDDDGPDGSAVLVQVVNGEGSSGAANDAEKIPDGPAPKNVIRSADKAAKKARVV</sequence>
<feature type="region of interest" description="Disordered" evidence="1">
    <location>
        <begin position="144"/>
        <end position="163"/>
    </location>
</feature>
<dbReference type="SUPFAM" id="SSF50249">
    <property type="entry name" value="Nucleic acid-binding proteins"/>
    <property type="match status" value="1"/>
</dbReference>
<organism evidence="2 3">
    <name type="scientific">Brassica cretica</name>
    <name type="common">Mustard</name>
    <dbReference type="NCBI Taxonomy" id="69181"/>
    <lineage>
        <taxon>Eukaryota</taxon>
        <taxon>Viridiplantae</taxon>
        <taxon>Streptophyta</taxon>
        <taxon>Embryophyta</taxon>
        <taxon>Tracheophyta</taxon>
        <taxon>Spermatophyta</taxon>
        <taxon>Magnoliopsida</taxon>
        <taxon>eudicotyledons</taxon>
        <taxon>Gunneridae</taxon>
        <taxon>Pentapetalae</taxon>
        <taxon>rosids</taxon>
        <taxon>malvids</taxon>
        <taxon>Brassicales</taxon>
        <taxon>Brassicaceae</taxon>
        <taxon>Brassiceae</taxon>
        <taxon>Brassica</taxon>
    </lineage>
</organism>
<dbReference type="Gene3D" id="2.40.50.140">
    <property type="entry name" value="Nucleic acid-binding proteins"/>
    <property type="match status" value="1"/>
</dbReference>
<evidence type="ECO:0000313" key="3">
    <source>
        <dbReference type="Proteomes" id="UP000266723"/>
    </source>
</evidence>
<feature type="region of interest" description="Disordered" evidence="1">
    <location>
        <begin position="170"/>
        <end position="207"/>
    </location>
</feature>
<evidence type="ECO:0000256" key="1">
    <source>
        <dbReference type="SAM" id="MobiDB-lite"/>
    </source>
</evidence>
<keyword evidence="3" id="KW-1185">Reference proteome</keyword>
<dbReference type="InterPro" id="IPR012340">
    <property type="entry name" value="NA-bd_OB-fold"/>
</dbReference>
<reference evidence="2 3" key="1">
    <citation type="journal article" date="2020" name="BMC Genomics">
        <title>Intraspecific diversification of the crop wild relative Brassica cretica Lam. using demographic model selection.</title>
        <authorList>
            <person name="Kioukis A."/>
            <person name="Michalopoulou V.A."/>
            <person name="Briers L."/>
            <person name="Pirintsos S."/>
            <person name="Studholme D.J."/>
            <person name="Pavlidis P."/>
            <person name="Sarris P.F."/>
        </authorList>
    </citation>
    <scope>NUCLEOTIDE SEQUENCE [LARGE SCALE GENOMIC DNA]</scope>
    <source>
        <strain evidence="3">cv. PFS-1207/04</strain>
    </source>
</reference>
<dbReference type="Proteomes" id="UP000266723">
    <property type="component" value="Unassembled WGS sequence"/>
</dbReference>
<name>A0ABQ7EXF2_BRACR</name>